<keyword evidence="2" id="KW-1185">Reference proteome</keyword>
<accession>E9G9Q1</accession>
<protein>
    <submittedName>
        <fullName evidence="1">Uncharacterized protein</fullName>
    </submittedName>
</protein>
<reference evidence="1 2" key="1">
    <citation type="journal article" date="2011" name="Science">
        <title>The ecoresponsive genome of Daphnia pulex.</title>
        <authorList>
            <person name="Colbourne J.K."/>
            <person name="Pfrender M.E."/>
            <person name="Gilbert D."/>
            <person name="Thomas W.K."/>
            <person name="Tucker A."/>
            <person name="Oakley T.H."/>
            <person name="Tokishita S."/>
            <person name="Aerts A."/>
            <person name="Arnold G.J."/>
            <person name="Basu M.K."/>
            <person name="Bauer D.J."/>
            <person name="Caceres C.E."/>
            <person name="Carmel L."/>
            <person name="Casola C."/>
            <person name="Choi J.H."/>
            <person name="Detter J.C."/>
            <person name="Dong Q."/>
            <person name="Dusheyko S."/>
            <person name="Eads B.D."/>
            <person name="Frohlich T."/>
            <person name="Geiler-Samerotte K.A."/>
            <person name="Gerlach D."/>
            <person name="Hatcher P."/>
            <person name="Jogdeo S."/>
            <person name="Krijgsveld J."/>
            <person name="Kriventseva E.V."/>
            <person name="Kultz D."/>
            <person name="Laforsch C."/>
            <person name="Lindquist E."/>
            <person name="Lopez J."/>
            <person name="Manak J.R."/>
            <person name="Muller J."/>
            <person name="Pangilinan J."/>
            <person name="Patwardhan R.P."/>
            <person name="Pitluck S."/>
            <person name="Pritham E.J."/>
            <person name="Rechtsteiner A."/>
            <person name="Rho M."/>
            <person name="Rogozin I.B."/>
            <person name="Sakarya O."/>
            <person name="Salamov A."/>
            <person name="Schaack S."/>
            <person name="Shapiro H."/>
            <person name="Shiga Y."/>
            <person name="Skalitzky C."/>
            <person name="Smith Z."/>
            <person name="Souvorov A."/>
            <person name="Sung W."/>
            <person name="Tang Z."/>
            <person name="Tsuchiya D."/>
            <person name="Tu H."/>
            <person name="Vos H."/>
            <person name="Wang M."/>
            <person name="Wolf Y.I."/>
            <person name="Yamagata H."/>
            <person name="Yamada T."/>
            <person name="Ye Y."/>
            <person name="Shaw J.R."/>
            <person name="Andrews J."/>
            <person name="Crease T.J."/>
            <person name="Tang H."/>
            <person name="Lucas S.M."/>
            <person name="Robertson H.M."/>
            <person name="Bork P."/>
            <person name="Koonin E.V."/>
            <person name="Zdobnov E.M."/>
            <person name="Grigoriev I.V."/>
            <person name="Lynch M."/>
            <person name="Boore J.L."/>
        </authorList>
    </citation>
    <scope>NUCLEOTIDE SEQUENCE [LARGE SCALE GENOMIC DNA]</scope>
</reference>
<proteinExistence type="predicted"/>
<organism evidence="1 2">
    <name type="scientific">Daphnia pulex</name>
    <name type="common">Water flea</name>
    <dbReference type="NCBI Taxonomy" id="6669"/>
    <lineage>
        <taxon>Eukaryota</taxon>
        <taxon>Metazoa</taxon>
        <taxon>Ecdysozoa</taxon>
        <taxon>Arthropoda</taxon>
        <taxon>Crustacea</taxon>
        <taxon>Branchiopoda</taxon>
        <taxon>Diplostraca</taxon>
        <taxon>Cladocera</taxon>
        <taxon>Anomopoda</taxon>
        <taxon>Daphniidae</taxon>
        <taxon>Daphnia</taxon>
    </lineage>
</organism>
<evidence type="ECO:0000313" key="2">
    <source>
        <dbReference type="Proteomes" id="UP000000305"/>
    </source>
</evidence>
<dbReference type="Proteomes" id="UP000000305">
    <property type="component" value="Unassembled WGS sequence"/>
</dbReference>
<dbReference type="AlphaFoldDB" id="E9G9Q1"/>
<name>E9G9Q1_DAPPU</name>
<dbReference type="HOGENOM" id="CLU_752864_0_0_1"/>
<dbReference type="InParanoid" id="E9G9Q1"/>
<sequence length="368" mass="40360">MEEDFDGTDTQAHTAAEAQAESNIVIQASSQMNPNAVSFCPLKEKLARETKGKPKVKLADESRIAIYAGLAAVDSELTEPSDYEDALESLTRYLMSSRIHLPTRSLFPYRKAVGSLLFASICKRPDISFAINQRRLFESFESTIEITFHQSVGFFHLTQGAAFLPRASPALCQRIHFSEEEFANAGYLYDSGIGNQDQSLDVSLMVVSPATLPSIAVDATTIPAIAADAQTIPAIVADAPTLPTIEGKAPIIPMIEVDAPTILAFAEDGTTIPEISPTIPAIEAEASTIPAIAKRGRPCTRLVHTRNTRRWNSCDDWGDIFSFKSDEALGHALKKTLSYISSDKQQQLRHENVLPLLRRERGIRFPSK</sequence>
<dbReference type="OrthoDB" id="412285at2759"/>
<dbReference type="KEGG" id="dpx:DAPPUDRAFT_100198"/>
<evidence type="ECO:0000313" key="1">
    <source>
        <dbReference type="EMBL" id="EFX83846.1"/>
    </source>
</evidence>
<dbReference type="EMBL" id="GL732536">
    <property type="protein sequence ID" value="EFX83846.1"/>
    <property type="molecule type" value="Genomic_DNA"/>
</dbReference>
<gene>
    <name evidence="1" type="ORF">DAPPUDRAFT_100198</name>
</gene>